<sequence length="60" mass="6991">MSSYVISEAAHWVLDHPQRDTLWRYYRSLVVEPESPWAGEVDYTAANEWLVETYRNGSAS</sequence>
<proteinExistence type="predicted"/>
<dbReference type="Proteomes" id="UP000042997">
    <property type="component" value="Unassembled WGS sequence"/>
</dbReference>
<evidence type="ECO:0000313" key="1">
    <source>
        <dbReference type="EMBL" id="CDZ88975.1"/>
    </source>
</evidence>
<dbReference type="EMBL" id="CCSD01000056">
    <property type="protein sequence ID" value="CDZ88975.1"/>
    <property type="molecule type" value="Genomic_DNA"/>
</dbReference>
<evidence type="ECO:0000313" key="2">
    <source>
        <dbReference type="Proteomes" id="UP000042997"/>
    </source>
</evidence>
<dbReference type="RefSeq" id="WP_269572170.1">
    <property type="nucleotide sequence ID" value="NZ_JAPWIU010000038.1"/>
</dbReference>
<dbReference type="AlphaFoldDB" id="A0A098BL61"/>
<reference evidence="1 2" key="1">
    <citation type="journal article" date="2014" name="Genome Announc.">
        <title>Draft Genome Sequence of Propane- and Butane-Oxidizing Actinobacterium Rhodococcus ruber IEGM 231.</title>
        <authorList>
            <person name="Ivshina I.B."/>
            <person name="Kuyukina M.S."/>
            <person name="Krivoruchko A.V."/>
            <person name="Barbe V."/>
            <person name="Fischer C."/>
        </authorList>
    </citation>
    <scope>NUCLEOTIDE SEQUENCE [LARGE SCALE GENOMIC DNA]</scope>
</reference>
<accession>A0A098BL61</accession>
<gene>
    <name evidence="1" type="ORF">RHRU231_450142</name>
</gene>
<protein>
    <submittedName>
        <fullName evidence="1">Uncharacterized protein</fullName>
    </submittedName>
</protein>
<organism evidence="1 2">
    <name type="scientific">Rhodococcus ruber</name>
    <dbReference type="NCBI Taxonomy" id="1830"/>
    <lineage>
        <taxon>Bacteria</taxon>
        <taxon>Bacillati</taxon>
        <taxon>Actinomycetota</taxon>
        <taxon>Actinomycetes</taxon>
        <taxon>Mycobacteriales</taxon>
        <taxon>Nocardiaceae</taxon>
        <taxon>Rhodococcus</taxon>
    </lineage>
</organism>
<name>A0A098BL61_9NOCA</name>